<feature type="region of interest" description="Disordered" evidence="1">
    <location>
        <begin position="355"/>
        <end position="383"/>
    </location>
</feature>
<sequence>MAPVDPAASASASPFAAVFAKLAVPLLSSLQLGALITWGLQGILCVQVYNYYLSFPNDPLHMKLLVYASLSLEILQTVLVTHDTYLTFAKMYGNLMGLDNLHYLWLTLPIMGGLVGLFCHLTFAYRIALLSESKIVGGVIAVLALSASVSAFTFGGQLLHAAVLSKLVVVKNIYLTCGLWNGSGALCDVFIAACMTYFLSKSQTGFRNTDVLITRIVRLSVETGAITGENPVQLIYKKSYPILSATASICSAVLFVGFREKLDVSVYFVIPAIMITKLYAITILATFNNRPHAVGGPPPLPDNDNSFEENKTYSRNLDRMTKEIRIGRTVVQQVWKDEVPLARFQVYGDDTLSIGNSVKDDDGQSSDKAPESITSPSEQPVKF</sequence>
<dbReference type="EMBL" id="NHYE01005333">
    <property type="protein sequence ID" value="PPQ74549.1"/>
    <property type="molecule type" value="Genomic_DNA"/>
</dbReference>
<feature type="transmembrane region" description="Helical" evidence="2">
    <location>
        <begin position="179"/>
        <end position="199"/>
    </location>
</feature>
<reference evidence="4 5" key="1">
    <citation type="journal article" date="2018" name="Evol. Lett.">
        <title>Horizontal gene cluster transfer increased hallucinogenic mushroom diversity.</title>
        <authorList>
            <person name="Reynolds H.T."/>
            <person name="Vijayakumar V."/>
            <person name="Gluck-Thaler E."/>
            <person name="Korotkin H.B."/>
            <person name="Matheny P.B."/>
            <person name="Slot J.C."/>
        </authorList>
    </citation>
    <scope>NUCLEOTIDE SEQUENCE [LARGE SCALE GENOMIC DNA]</scope>
    <source>
        <strain evidence="4 5">SRW20</strain>
    </source>
</reference>
<feature type="transmembrane region" description="Helical" evidence="2">
    <location>
        <begin position="32"/>
        <end position="52"/>
    </location>
</feature>
<feature type="compositionally biased region" description="Polar residues" evidence="1">
    <location>
        <begin position="372"/>
        <end position="383"/>
    </location>
</feature>
<feature type="domain" description="DUF6534" evidence="3">
    <location>
        <begin position="185"/>
        <end position="291"/>
    </location>
</feature>
<dbReference type="PANTHER" id="PTHR40465">
    <property type="entry name" value="CHROMOSOME 1, WHOLE GENOME SHOTGUN SEQUENCE"/>
    <property type="match status" value="1"/>
</dbReference>
<keyword evidence="5" id="KW-1185">Reference proteome</keyword>
<feature type="transmembrane region" description="Helical" evidence="2">
    <location>
        <begin position="264"/>
        <end position="287"/>
    </location>
</feature>
<dbReference type="Proteomes" id="UP000284706">
    <property type="component" value="Unassembled WGS sequence"/>
</dbReference>
<keyword evidence="2" id="KW-0812">Transmembrane</keyword>
<protein>
    <recommendedName>
        <fullName evidence="3">DUF6534 domain-containing protein</fullName>
    </recommendedName>
</protein>
<dbReference type="STRING" id="231916.A0A409W7N2"/>
<proteinExistence type="predicted"/>
<dbReference type="OrthoDB" id="2536347at2759"/>
<evidence type="ECO:0000256" key="1">
    <source>
        <dbReference type="SAM" id="MobiDB-lite"/>
    </source>
</evidence>
<gene>
    <name evidence="4" type="ORF">CVT26_007941</name>
</gene>
<keyword evidence="2" id="KW-1133">Transmembrane helix</keyword>
<evidence type="ECO:0000313" key="4">
    <source>
        <dbReference type="EMBL" id="PPQ74549.1"/>
    </source>
</evidence>
<dbReference type="AlphaFoldDB" id="A0A409W7N2"/>
<dbReference type="InParanoid" id="A0A409W7N2"/>
<dbReference type="PANTHER" id="PTHR40465:SF1">
    <property type="entry name" value="DUF6534 DOMAIN-CONTAINING PROTEIN"/>
    <property type="match status" value="1"/>
</dbReference>
<dbReference type="InterPro" id="IPR045339">
    <property type="entry name" value="DUF6534"/>
</dbReference>
<feature type="transmembrane region" description="Helical" evidence="2">
    <location>
        <begin position="135"/>
        <end position="159"/>
    </location>
</feature>
<comment type="caution">
    <text evidence="4">The sequence shown here is derived from an EMBL/GenBank/DDBJ whole genome shotgun (WGS) entry which is preliminary data.</text>
</comment>
<dbReference type="Pfam" id="PF20152">
    <property type="entry name" value="DUF6534"/>
    <property type="match status" value="1"/>
</dbReference>
<evidence type="ECO:0000259" key="3">
    <source>
        <dbReference type="Pfam" id="PF20152"/>
    </source>
</evidence>
<feature type="transmembrane region" description="Helical" evidence="2">
    <location>
        <begin position="64"/>
        <end position="82"/>
    </location>
</feature>
<accession>A0A409W7N2</accession>
<evidence type="ECO:0000313" key="5">
    <source>
        <dbReference type="Proteomes" id="UP000284706"/>
    </source>
</evidence>
<name>A0A409W7N2_9AGAR</name>
<keyword evidence="2" id="KW-0472">Membrane</keyword>
<evidence type="ECO:0000256" key="2">
    <source>
        <dbReference type="SAM" id="Phobius"/>
    </source>
</evidence>
<organism evidence="4 5">
    <name type="scientific">Gymnopilus dilepis</name>
    <dbReference type="NCBI Taxonomy" id="231916"/>
    <lineage>
        <taxon>Eukaryota</taxon>
        <taxon>Fungi</taxon>
        <taxon>Dikarya</taxon>
        <taxon>Basidiomycota</taxon>
        <taxon>Agaricomycotina</taxon>
        <taxon>Agaricomycetes</taxon>
        <taxon>Agaricomycetidae</taxon>
        <taxon>Agaricales</taxon>
        <taxon>Agaricineae</taxon>
        <taxon>Hymenogastraceae</taxon>
        <taxon>Gymnopilus</taxon>
    </lineage>
</organism>
<feature type="transmembrane region" description="Helical" evidence="2">
    <location>
        <begin position="102"/>
        <end position="123"/>
    </location>
</feature>